<dbReference type="Proteomes" id="UP000054928">
    <property type="component" value="Unassembled WGS sequence"/>
</dbReference>
<dbReference type="Gene3D" id="3.30.1520.10">
    <property type="entry name" value="Phox-like domain"/>
    <property type="match status" value="1"/>
</dbReference>
<evidence type="ECO:0000256" key="1">
    <source>
        <dbReference type="SAM" id="MobiDB-lite"/>
    </source>
</evidence>
<dbReference type="SUPFAM" id="SSF64268">
    <property type="entry name" value="PX domain"/>
    <property type="match status" value="1"/>
</dbReference>
<name>A0A0P1AYX8_PLAHL</name>
<evidence type="ECO:0000313" key="3">
    <source>
        <dbReference type="Proteomes" id="UP000054928"/>
    </source>
</evidence>
<dbReference type="GO" id="GO:0035091">
    <property type="term" value="F:phosphatidylinositol binding"/>
    <property type="evidence" value="ECO:0007669"/>
    <property type="project" value="InterPro"/>
</dbReference>
<feature type="region of interest" description="Disordered" evidence="1">
    <location>
        <begin position="317"/>
        <end position="336"/>
    </location>
</feature>
<feature type="region of interest" description="Disordered" evidence="1">
    <location>
        <begin position="206"/>
        <end position="225"/>
    </location>
</feature>
<feature type="compositionally biased region" description="Basic and acidic residues" evidence="1">
    <location>
        <begin position="209"/>
        <end position="225"/>
    </location>
</feature>
<feature type="compositionally biased region" description="Basic and acidic residues" evidence="1">
    <location>
        <begin position="180"/>
        <end position="201"/>
    </location>
</feature>
<feature type="compositionally biased region" description="Basic residues" evidence="1">
    <location>
        <begin position="494"/>
        <end position="509"/>
    </location>
</feature>
<feature type="region of interest" description="Disordered" evidence="1">
    <location>
        <begin position="178"/>
        <end position="201"/>
    </location>
</feature>
<feature type="compositionally biased region" description="Basic residues" evidence="1">
    <location>
        <begin position="444"/>
        <end position="455"/>
    </location>
</feature>
<protein>
    <submittedName>
        <fullName evidence="2">Phox homologous domain</fullName>
    </submittedName>
</protein>
<dbReference type="RefSeq" id="XP_024583865.1">
    <property type="nucleotide sequence ID" value="XM_024718470.1"/>
</dbReference>
<dbReference type="AlphaFoldDB" id="A0A0P1AYX8"/>
<proteinExistence type="predicted"/>
<dbReference type="OMA" id="IKDNAMD"/>
<accession>A0A0P1AYX8</accession>
<reference evidence="3" key="1">
    <citation type="submission" date="2014-09" db="EMBL/GenBank/DDBJ databases">
        <authorList>
            <person name="Sharma Rahul"/>
            <person name="Thines Marco"/>
        </authorList>
    </citation>
    <scope>NUCLEOTIDE SEQUENCE [LARGE SCALE GENOMIC DNA]</scope>
</reference>
<sequence>MAPKTTTARPSLSTLSVRVTGFEFMYASFHAYTTVVTVQGASWSLGIRYSKFLSFYEALKATERSFKFDFPPRGGIFSKPKPEDRQVRLDAFLQAVTKFYQVKKQPPNVAKLLCEFLQVDRNYTRANKFQIKRKNTETPAAKVVSVSKATLSEMAEDGKMAQVNVATVVIAGKDSAVDATKGDKNDLENKYEEKKSEDNEVRGQIVGESKIENKKKTEETKDTENKIEKKNEENKIEKKIEVIKAAEQLEKEENIANEKKASKQKSEMEKEEMPEEAKITVDETFQAEIEEVKPEQNVEESKVEVKNTWLGKEEVAKTSENVSKAQDALMSKEKMDEEKKIETVKFELVKDYVEEETLTKTEDALIAGATTTTTTMTTAMGSTVVETNVISQPSANKTVVDKTVTITTKSDDEHSFKVEMTENKASVVTLMSALEQVVDDELKQKKKKRSGRRKSVSSAPASTGSTSTDGFESPDGVDQLGCVTDPSLTEAQKKARNQRRKEKRKKNQKRLQSSDLKQ</sequence>
<feature type="region of interest" description="Disordered" evidence="1">
    <location>
        <begin position="441"/>
        <end position="518"/>
    </location>
</feature>
<dbReference type="InterPro" id="IPR036871">
    <property type="entry name" value="PX_dom_sf"/>
</dbReference>
<dbReference type="STRING" id="4781.A0A0P1AYX8"/>
<feature type="region of interest" description="Disordered" evidence="1">
    <location>
        <begin position="253"/>
        <end position="279"/>
    </location>
</feature>
<dbReference type="OrthoDB" id="168219at2759"/>
<dbReference type="GeneID" id="36399422"/>
<keyword evidence="3" id="KW-1185">Reference proteome</keyword>
<organism evidence="2 3">
    <name type="scientific">Plasmopara halstedii</name>
    <name type="common">Downy mildew of sunflower</name>
    <dbReference type="NCBI Taxonomy" id="4781"/>
    <lineage>
        <taxon>Eukaryota</taxon>
        <taxon>Sar</taxon>
        <taxon>Stramenopiles</taxon>
        <taxon>Oomycota</taxon>
        <taxon>Peronosporomycetes</taxon>
        <taxon>Peronosporales</taxon>
        <taxon>Peronosporaceae</taxon>
        <taxon>Plasmopara</taxon>
    </lineage>
</organism>
<feature type="compositionally biased region" description="Basic and acidic residues" evidence="1">
    <location>
        <begin position="253"/>
        <end position="268"/>
    </location>
</feature>
<dbReference type="EMBL" id="CCYD01002589">
    <property type="protein sequence ID" value="CEG47496.1"/>
    <property type="molecule type" value="Genomic_DNA"/>
</dbReference>
<evidence type="ECO:0000313" key="2">
    <source>
        <dbReference type="EMBL" id="CEG47496.1"/>
    </source>
</evidence>
<feature type="compositionally biased region" description="Low complexity" evidence="1">
    <location>
        <begin position="456"/>
        <end position="468"/>
    </location>
</feature>